<gene>
    <name evidence="3" type="ORF">ACFOEE_10220</name>
</gene>
<comment type="caution">
    <text evidence="3">The sequence shown here is derived from an EMBL/GenBank/DDBJ whole genome shotgun (WGS) entry which is preliminary data.</text>
</comment>
<keyword evidence="1" id="KW-1133">Transmembrane helix</keyword>
<feature type="domain" description="EAL" evidence="2">
    <location>
        <begin position="327"/>
        <end position="583"/>
    </location>
</feature>
<dbReference type="Gene3D" id="3.30.70.270">
    <property type="match status" value="1"/>
</dbReference>
<dbReference type="EMBL" id="JBHRSD010000017">
    <property type="protein sequence ID" value="MFC3032895.1"/>
    <property type="molecule type" value="Genomic_DNA"/>
</dbReference>
<feature type="transmembrane region" description="Helical" evidence="1">
    <location>
        <begin position="56"/>
        <end position="87"/>
    </location>
</feature>
<proteinExistence type="predicted"/>
<dbReference type="SMART" id="SM00052">
    <property type="entry name" value="EAL"/>
    <property type="match status" value="1"/>
</dbReference>
<dbReference type="SUPFAM" id="SSF55073">
    <property type="entry name" value="Nucleotide cyclase"/>
    <property type="match status" value="1"/>
</dbReference>
<dbReference type="Proteomes" id="UP001595453">
    <property type="component" value="Unassembled WGS sequence"/>
</dbReference>
<feature type="transmembrane region" description="Helical" evidence="1">
    <location>
        <begin position="25"/>
        <end position="44"/>
    </location>
</feature>
<dbReference type="InterPro" id="IPR050706">
    <property type="entry name" value="Cyclic-di-GMP_PDE-like"/>
</dbReference>
<dbReference type="InterPro" id="IPR001633">
    <property type="entry name" value="EAL_dom"/>
</dbReference>
<dbReference type="PANTHER" id="PTHR33121:SF79">
    <property type="entry name" value="CYCLIC DI-GMP PHOSPHODIESTERASE PDED-RELATED"/>
    <property type="match status" value="1"/>
</dbReference>
<evidence type="ECO:0000256" key="1">
    <source>
        <dbReference type="SAM" id="Phobius"/>
    </source>
</evidence>
<dbReference type="SUPFAM" id="SSF141868">
    <property type="entry name" value="EAL domain-like"/>
    <property type="match status" value="1"/>
</dbReference>
<accession>A0ABV7CJR9</accession>
<dbReference type="RefSeq" id="WP_377123843.1">
    <property type="nucleotide sequence ID" value="NZ_JBHRSD010000017.1"/>
</dbReference>
<dbReference type="Pfam" id="PF00990">
    <property type="entry name" value="GGDEF"/>
    <property type="match status" value="1"/>
</dbReference>
<name>A0ABV7CJR9_9GAMM</name>
<dbReference type="CDD" id="cd01948">
    <property type="entry name" value="EAL"/>
    <property type="match status" value="1"/>
</dbReference>
<protein>
    <submittedName>
        <fullName evidence="3">EAL domain-containing protein</fullName>
    </submittedName>
</protein>
<dbReference type="InterPro" id="IPR000160">
    <property type="entry name" value="GGDEF_dom"/>
</dbReference>
<dbReference type="Gene3D" id="3.20.20.450">
    <property type="entry name" value="EAL domain"/>
    <property type="match status" value="1"/>
</dbReference>
<reference evidence="4" key="1">
    <citation type="journal article" date="2019" name="Int. J. Syst. Evol. Microbiol.">
        <title>The Global Catalogue of Microorganisms (GCM) 10K type strain sequencing project: providing services to taxonomists for standard genome sequencing and annotation.</title>
        <authorList>
            <consortium name="The Broad Institute Genomics Platform"/>
            <consortium name="The Broad Institute Genome Sequencing Center for Infectious Disease"/>
            <person name="Wu L."/>
            <person name="Ma J."/>
        </authorList>
    </citation>
    <scope>NUCLEOTIDE SEQUENCE [LARGE SCALE GENOMIC DNA]</scope>
    <source>
        <strain evidence="4">KCTC 42730</strain>
    </source>
</reference>
<organism evidence="3 4">
    <name type="scientific">Pseudoalteromonas fenneropenaei</name>
    <dbReference type="NCBI Taxonomy" id="1737459"/>
    <lineage>
        <taxon>Bacteria</taxon>
        <taxon>Pseudomonadati</taxon>
        <taxon>Pseudomonadota</taxon>
        <taxon>Gammaproteobacteria</taxon>
        <taxon>Alteromonadales</taxon>
        <taxon>Pseudoalteromonadaceae</taxon>
        <taxon>Pseudoalteromonas</taxon>
    </lineage>
</organism>
<dbReference type="Pfam" id="PF00563">
    <property type="entry name" value="EAL"/>
    <property type="match status" value="1"/>
</dbReference>
<keyword evidence="1" id="KW-0472">Membrane</keyword>
<sequence>MLLMAGLTLVQGSMPSQFSQWMSLGSIQACLAGAVLMGLIHSLWWQDSGLIRVLHWSTAIVTLALLSTGMPWLGFVLGALLIAQLLFASQQRLTLPLKPLGGVAVSYLVLLSGYYFAALPLLLLALPGIALQLLCLHQVYCKARQQAKPAVMARQTDPLGVADRESLRQAFLTFQGLSPCPAMLVMIRLQGFQEVNLHLGRDFGDILLVQSANRLKQQLRHTEVLSIPCINSFEKVAHLGGLHFVFICKLQEHKHLHEQLLDDIFKNTLKPFNVANCTLEITARASYVSCDEADGQFEQILSLAYLALDSNPEQTVVPYQSQLQVRKQEQQSRLAELAKVDFRQEFELYFQPVVRHRDGDIEFLELLLRWQHPKQGILAANVFIDDIRIAGLSLRLAQYVIERAAELAMALQMEKRPIALSFNVFGPEMLHEEFIEFIDKVMTEHNLPQGKLIIECPAALFLSLSSQEVAMIARLKSLGVRLCVDGFGEAPLVLAKLPKLAVDYVKIGQSLTREHQQQGQFKAMVRGMVEIQQQLNSKVLCEGVETLEQLQFVKSLNTYGAQGYYFARPLSSVGMLTWLERWQAEHPVSGDQMSGLSSL</sequence>
<evidence type="ECO:0000313" key="4">
    <source>
        <dbReference type="Proteomes" id="UP001595453"/>
    </source>
</evidence>
<dbReference type="InterPro" id="IPR043128">
    <property type="entry name" value="Rev_trsase/Diguanyl_cyclase"/>
</dbReference>
<dbReference type="InterPro" id="IPR029787">
    <property type="entry name" value="Nucleotide_cyclase"/>
</dbReference>
<dbReference type="SMART" id="SM00267">
    <property type="entry name" value="GGDEF"/>
    <property type="match status" value="1"/>
</dbReference>
<evidence type="ECO:0000259" key="2">
    <source>
        <dbReference type="PROSITE" id="PS50883"/>
    </source>
</evidence>
<dbReference type="PROSITE" id="PS50883">
    <property type="entry name" value="EAL"/>
    <property type="match status" value="1"/>
</dbReference>
<feature type="transmembrane region" description="Helical" evidence="1">
    <location>
        <begin position="107"/>
        <end position="136"/>
    </location>
</feature>
<keyword evidence="4" id="KW-1185">Reference proteome</keyword>
<keyword evidence="1" id="KW-0812">Transmembrane</keyword>
<evidence type="ECO:0000313" key="3">
    <source>
        <dbReference type="EMBL" id="MFC3032895.1"/>
    </source>
</evidence>
<dbReference type="PANTHER" id="PTHR33121">
    <property type="entry name" value="CYCLIC DI-GMP PHOSPHODIESTERASE PDEF"/>
    <property type="match status" value="1"/>
</dbReference>
<dbReference type="InterPro" id="IPR035919">
    <property type="entry name" value="EAL_sf"/>
</dbReference>